<gene>
    <name evidence="3" type="ORF">VE25_14360</name>
</gene>
<evidence type="ECO:0000313" key="3">
    <source>
        <dbReference type="EMBL" id="KKB11141.1"/>
    </source>
</evidence>
<feature type="domain" description="HTH cro/C1-type" evidence="2">
    <location>
        <begin position="45"/>
        <end position="97"/>
    </location>
</feature>
<dbReference type="InterPro" id="IPR010982">
    <property type="entry name" value="Lambda_DNA-bd_dom_sf"/>
</dbReference>
<dbReference type="SUPFAM" id="SSF47413">
    <property type="entry name" value="lambda repressor-like DNA-binding domains"/>
    <property type="match status" value="1"/>
</dbReference>
<organism evidence="3 4">
    <name type="scientific">Devosia geojensis</name>
    <dbReference type="NCBI Taxonomy" id="443610"/>
    <lineage>
        <taxon>Bacteria</taxon>
        <taxon>Pseudomonadati</taxon>
        <taxon>Pseudomonadota</taxon>
        <taxon>Alphaproteobacteria</taxon>
        <taxon>Hyphomicrobiales</taxon>
        <taxon>Devosiaceae</taxon>
        <taxon>Devosia</taxon>
    </lineage>
</organism>
<evidence type="ECO:0000313" key="4">
    <source>
        <dbReference type="Proteomes" id="UP000033632"/>
    </source>
</evidence>
<dbReference type="EMBL" id="JZEX01000123">
    <property type="protein sequence ID" value="KKB11141.1"/>
    <property type="molecule type" value="Genomic_DNA"/>
</dbReference>
<proteinExistence type="predicted"/>
<dbReference type="PROSITE" id="PS50943">
    <property type="entry name" value="HTH_CROC1"/>
    <property type="match status" value="1"/>
</dbReference>
<name>A0A0F5FQL7_9HYPH</name>
<dbReference type="Proteomes" id="UP000033632">
    <property type="component" value="Unassembled WGS sequence"/>
</dbReference>
<comment type="caution">
    <text evidence="3">The sequence shown here is derived from an EMBL/GenBank/DDBJ whole genome shotgun (WGS) entry which is preliminary data.</text>
</comment>
<evidence type="ECO:0000259" key="2">
    <source>
        <dbReference type="PROSITE" id="PS50943"/>
    </source>
</evidence>
<accession>A0A0F5FQL7</accession>
<dbReference type="OrthoDB" id="461984at2"/>
<keyword evidence="4" id="KW-1185">Reference proteome</keyword>
<dbReference type="GO" id="GO:0003677">
    <property type="term" value="F:DNA binding"/>
    <property type="evidence" value="ECO:0007669"/>
    <property type="project" value="InterPro"/>
</dbReference>
<dbReference type="AlphaFoldDB" id="A0A0F5FQL7"/>
<dbReference type="PATRIC" id="fig|443610.3.peg.1116"/>
<evidence type="ECO:0000256" key="1">
    <source>
        <dbReference type="SAM" id="MobiDB-lite"/>
    </source>
</evidence>
<dbReference type="InterPro" id="IPR001387">
    <property type="entry name" value="Cro/C1-type_HTH"/>
</dbReference>
<dbReference type="STRING" id="443610.VE25_14360"/>
<dbReference type="CDD" id="cd00093">
    <property type="entry name" value="HTH_XRE"/>
    <property type="match status" value="1"/>
</dbReference>
<feature type="region of interest" description="Disordered" evidence="1">
    <location>
        <begin position="1"/>
        <end position="30"/>
    </location>
</feature>
<dbReference type="Pfam" id="PF01381">
    <property type="entry name" value="HTH_3"/>
    <property type="match status" value="1"/>
</dbReference>
<reference evidence="3 4" key="1">
    <citation type="submission" date="2015-03" db="EMBL/GenBank/DDBJ databases">
        <authorList>
            <person name="Hassan Y.I."/>
            <person name="Lepp D."/>
            <person name="Li X.-Z."/>
            <person name="Zhou T."/>
        </authorList>
    </citation>
    <scope>NUCLEOTIDE SEQUENCE [LARGE SCALE GENOMIC DNA]</scope>
    <source>
        <strain evidence="3 4">BD-c194</strain>
    </source>
</reference>
<sequence length="104" mass="11727">MTPEQQARLDALTDEEITAAALSDPDNPPLTDEEIERFAAARLSKTIRDRLSLTQEQFAERFHISYGRLRDLEQGRTHPDSALLAYLKVIEHDPEAVLRVLSAA</sequence>
<protein>
    <recommendedName>
        <fullName evidence="2">HTH cro/C1-type domain-containing protein</fullName>
    </recommendedName>
</protein>
<dbReference type="Gene3D" id="1.10.260.40">
    <property type="entry name" value="lambda repressor-like DNA-binding domains"/>
    <property type="match status" value="1"/>
</dbReference>